<evidence type="ECO:0000313" key="3">
    <source>
        <dbReference type="EMBL" id="HIR01147.1"/>
    </source>
</evidence>
<reference evidence="3" key="1">
    <citation type="submission" date="2020-10" db="EMBL/GenBank/DDBJ databases">
        <authorList>
            <person name="Gilroy R."/>
        </authorList>
    </citation>
    <scope>NUCLEOTIDE SEQUENCE</scope>
    <source>
        <strain evidence="3">ChiGjej1B1-2707</strain>
    </source>
</reference>
<evidence type="ECO:0000256" key="2">
    <source>
        <dbReference type="SAM" id="SignalP"/>
    </source>
</evidence>
<sequence>MGKGKAKAAVSTALAATLALGMMPGVQAFAEDERDVTAEAVRMAEQTAADETVGEEEAAAQDAKGELSAESSAEARAVEAGMTAEERSENVEATLASTRARGLVTGLSDEFKYFTKYESSCNYNQGFSYGD</sequence>
<feature type="compositionally biased region" description="Low complexity" evidence="1">
    <location>
        <begin position="68"/>
        <end position="80"/>
    </location>
</feature>
<gene>
    <name evidence="3" type="ORF">IAA69_02645</name>
</gene>
<accession>A0A9D0ZZA2</accession>
<evidence type="ECO:0000256" key="1">
    <source>
        <dbReference type="SAM" id="MobiDB-lite"/>
    </source>
</evidence>
<dbReference type="EMBL" id="DVGB01000033">
    <property type="protein sequence ID" value="HIR01147.1"/>
    <property type="molecule type" value="Genomic_DNA"/>
</dbReference>
<feature type="non-terminal residue" evidence="3">
    <location>
        <position position="131"/>
    </location>
</feature>
<reference evidence="3" key="2">
    <citation type="journal article" date="2021" name="PeerJ">
        <title>Extensive microbial diversity within the chicken gut microbiome revealed by metagenomics and culture.</title>
        <authorList>
            <person name="Gilroy R."/>
            <person name="Ravi A."/>
            <person name="Getino M."/>
            <person name="Pursley I."/>
            <person name="Horton D.L."/>
            <person name="Alikhan N.F."/>
            <person name="Baker D."/>
            <person name="Gharbi K."/>
            <person name="Hall N."/>
            <person name="Watson M."/>
            <person name="Adriaenssens E.M."/>
            <person name="Foster-Nyarko E."/>
            <person name="Jarju S."/>
            <person name="Secka A."/>
            <person name="Antonio M."/>
            <person name="Oren A."/>
            <person name="Chaudhuri R.R."/>
            <person name="La Ragione R."/>
            <person name="Hildebrand F."/>
            <person name="Pallen M.J."/>
        </authorList>
    </citation>
    <scope>NUCLEOTIDE SEQUENCE</scope>
    <source>
        <strain evidence="3">ChiGjej1B1-2707</strain>
    </source>
</reference>
<dbReference type="AlphaFoldDB" id="A0A9D0ZZA2"/>
<comment type="caution">
    <text evidence="3">The sequence shown here is derived from an EMBL/GenBank/DDBJ whole genome shotgun (WGS) entry which is preliminary data.</text>
</comment>
<proteinExistence type="predicted"/>
<evidence type="ECO:0000313" key="4">
    <source>
        <dbReference type="Proteomes" id="UP000824261"/>
    </source>
</evidence>
<feature type="region of interest" description="Disordered" evidence="1">
    <location>
        <begin position="44"/>
        <end position="92"/>
    </location>
</feature>
<organism evidence="3 4">
    <name type="scientific">Candidatus Aveggerthella stercoripullorum</name>
    <dbReference type="NCBI Taxonomy" id="2840688"/>
    <lineage>
        <taxon>Bacteria</taxon>
        <taxon>Bacillati</taxon>
        <taxon>Actinomycetota</taxon>
        <taxon>Coriobacteriia</taxon>
        <taxon>Eggerthellales</taxon>
        <taxon>Eggerthellaceae</taxon>
        <taxon>Eggerthellaceae incertae sedis</taxon>
        <taxon>Candidatus Aveggerthella</taxon>
    </lineage>
</organism>
<feature type="chain" id="PRO_5038460519" evidence="2">
    <location>
        <begin position="31"/>
        <end position="131"/>
    </location>
</feature>
<keyword evidence="2" id="KW-0732">Signal</keyword>
<name>A0A9D0ZZA2_9ACTN</name>
<feature type="signal peptide" evidence="2">
    <location>
        <begin position="1"/>
        <end position="30"/>
    </location>
</feature>
<protein>
    <submittedName>
        <fullName evidence="3">Uncharacterized protein</fullName>
    </submittedName>
</protein>
<dbReference type="Proteomes" id="UP000824261">
    <property type="component" value="Unassembled WGS sequence"/>
</dbReference>